<dbReference type="PANTHER" id="PTHR30024:SF47">
    <property type="entry name" value="TAURINE-BINDING PERIPLASMIC PROTEIN"/>
    <property type="match status" value="1"/>
</dbReference>
<dbReference type="InterPro" id="IPR054364">
    <property type="entry name" value="Ca3427-like_PBP2"/>
</dbReference>
<dbReference type="Gene3D" id="3.40.190.10">
    <property type="entry name" value="Periplasmic binding protein-like II"/>
    <property type="match status" value="2"/>
</dbReference>
<evidence type="ECO:0000313" key="6">
    <source>
        <dbReference type="Proteomes" id="UP001501758"/>
    </source>
</evidence>
<proteinExistence type="inferred from homology"/>
<evidence type="ECO:0000259" key="4">
    <source>
        <dbReference type="Pfam" id="PF22384"/>
    </source>
</evidence>
<reference evidence="6" key="1">
    <citation type="journal article" date="2019" name="Int. J. Syst. Evol. Microbiol.">
        <title>The Global Catalogue of Microorganisms (GCM) 10K type strain sequencing project: providing services to taxonomists for standard genome sequencing and annotation.</title>
        <authorList>
            <consortium name="The Broad Institute Genomics Platform"/>
            <consortium name="The Broad Institute Genome Sequencing Center for Infectious Disease"/>
            <person name="Wu L."/>
            <person name="Ma J."/>
        </authorList>
    </citation>
    <scope>NUCLEOTIDE SEQUENCE [LARGE SCALE GENOMIC DNA]</scope>
    <source>
        <strain evidence="6">JCM 15974</strain>
    </source>
</reference>
<dbReference type="PANTHER" id="PTHR30024">
    <property type="entry name" value="ALIPHATIC SULFONATES-BINDING PROTEIN-RELATED"/>
    <property type="match status" value="1"/>
</dbReference>
<accession>A0ABP3U258</accession>
<gene>
    <name evidence="5" type="ORF">GCM10009430_20990</name>
</gene>
<dbReference type="Pfam" id="PF22384">
    <property type="entry name" value="PBP2_Ca3427_like"/>
    <property type="match status" value="1"/>
</dbReference>
<dbReference type="SUPFAM" id="SSF53850">
    <property type="entry name" value="Periplasmic binding protein-like II"/>
    <property type="match status" value="1"/>
</dbReference>
<comment type="subcellular location">
    <subcellularLocation>
        <location evidence="1">Periplasm</location>
    </subcellularLocation>
</comment>
<keyword evidence="3" id="KW-0732">Signal</keyword>
<name>A0ABP3U258_9FLAO</name>
<evidence type="ECO:0000256" key="2">
    <source>
        <dbReference type="ARBA" id="ARBA00010742"/>
    </source>
</evidence>
<keyword evidence="6" id="KW-1185">Reference proteome</keyword>
<dbReference type="EMBL" id="BAAAGE010000002">
    <property type="protein sequence ID" value="GAA0720623.1"/>
    <property type="molecule type" value="Genomic_DNA"/>
</dbReference>
<feature type="domain" description="Ca3427-like PBP 2" evidence="4">
    <location>
        <begin position="98"/>
        <end position="190"/>
    </location>
</feature>
<dbReference type="CDD" id="cd13637">
    <property type="entry name" value="PBP2_Ca3427_like"/>
    <property type="match status" value="1"/>
</dbReference>
<evidence type="ECO:0000313" key="5">
    <source>
        <dbReference type="EMBL" id="GAA0720623.1"/>
    </source>
</evidence>
<comment type="caution">
    <text evidence="5">The sequence shown here is derived from an EMBL/GenBank/DDBJ whole genome shotgun (WGS) entry which is preliminary data.</text>
</comment>
<organism evidence="5 6">
    <name type="scientific">Aquimarina litoralis</name>
    <dbReference type="NCBI Taxonomy" id="584605"/>
    <lineage>
        <taxon>Bacteria</taxon>
        <taxon>Pseudomonadati</taxon>
        <taxon>Bacteroidota</taxon>
        <taxon>Flavobacteriia</taxon>
        <taxon>Flavobacteriales</taxon>
        <taxon>Flavobacteriaceae</taxon>
        <taxon>Aquimarina</taxon>
    </lineage>
</organism>
<protein>
    <submittedName>
        <fullName evidence="5">Substrate-binding domain-containing protein</fullName>
    </submittedName>
</protein>
<comment type="similarity">
    <text evidence="2">Belongs to the bacterial solute-binding protein SsuA/TauA family.</text>
</comment>
<sequence>MQFLTYLHYNYMQTIKIGGVPEHFNLPWHLTIEEKAYQQKGINLEWTDFPGGTGAMCEALRNETIDIAIILTEGIVKDMIAGNPSKIVQTYIQSPLIWGIHVGHHSTYKTIEDLRHTSAAISRYGSGSHLMAYINAQSQGWDTSLLKFEVIRNLDGAVEALTNDRADYFMWEHFTTKPLVDNGTFRRISDCPTPWPCFVIAVRENILESHQDQIQDILEIINTTTTDFKKIPSIDKTLAYRYDQQLEDIKKWLQLTEWSQSMIAIETLDQVQNQLKQLDIIEKTVDSKNLIFEV</sequence>
<evidence type="ECO:0000256" key="3">
    <source>
        <dbReference type="ARBA" id="ARBA00022729"/>
    </source>
</evidence>
<dbReference type="Proteomes" id="UP001501758">
    <property type="component" value="Unassembled WGS sequence"/>
</dbReference>
<evidence type="ECO:0000256" key="1">
    <source>
        <dbReference type="ARBA" id="ARBA00004418"/>
    </source>
</evidence>